<protein>
    <submittedName>
        <fullName evidence="1">Uncharacterized protein</fullName>
    </submittedName>
</protein>
<name>A0ABU8BR91_9RHOB</name>
<dbReference type="Proteomes" id="UP001431963">
    <property type="component" value="Unassembled WGS sequence"/>
</dbReference>
<gene>
    <name evidence="1" type="ORF">V6590_00400</name>
</gene>
<proteinExistence type="predicted"/>
<evidence type="ECO:0000313" key="1">
    <source>
        <dbReference type="EMBL" id="MEH7826599.1"/>
    </source>
</evidence>
<evidence type="ECO:0000313" key="2">
    <source>
        <dbReference type="Proteomes" id="UP001431963"/>
    </source>
</evidence>
<organism evidence="1 2">
    <name type="scientific">Gemmobacter denitrificans</name>
    <dbReference type="NCBI Taxonomy" id="3123040"/>
    <lineage>
        <taxon>Bacteria</taxon>
        <taxon>Pseudomonadati</taxon>
        <taxon>Pseudomonadota</taxon>
        <taxon>Alphaproteobacteria</taxon>
        <taxon>Rhodobacterales</taxon>
        <taxon>Paracoccaceae</taxon>
        <taxon>Gemmobacter</taxon>
    </lineage>
</organism>
<dbReference type="EMBL" id="JBALHR010000001">
    <property type="protein sequence ID" value="MEH7826599.1"/>
    <property type="molecule type" value="Genomic_DNA"/>
</dbReference>
<keyword evidence="2" id="KW-1185">Reference proteome</keyword>
<dbReference type="RefSeq" id="WP_335417855.1">
    <property type="nucleotide sequence ID" value="NZ_JBALHR010000001.1"/>
</dbReference>
<sequence>MDQLVAIFGRDILAHSDLKSQEKMILTYRFSSQPAATQNPLCPARAGCRLPFVPEMTP</sequence>
<accession>A0ABU8BR91</accession>
<reference evidence="1" key="1">
    <citation type="submission" date="2024-02" db="EMBL/GenBank/DDBJ databases">
        <title>Genome sequences of strain Gemmobacter sp. JM10B15.</title>
        <authorList>
            <person name="Zhang M."/>
        </authorList>
    </citation>
    <scope>NUCLEOTIDE SEQUENCE</scope>
    <source>
        <strain evidence="1">JM10B15</strain>
    </source>
</reference>
<comment type="caution">
    <text evidence="1">The sequence shown here is derived from an EMBL/GenBank/DDBJ whole genome shotgun (WGS) entry which is preliminary data.</text>
</comment>